<protein>
    <submittedName>
        <fullName evidence="4">Putative thiopurine S-methyltransferase</fullName>
    </submittedName>
</protein>
<dbReference type="AlphaFoldDB" id="A0A1D2MA53"/>
<dbReference type="Pfam" id="PF05724">
    <property type="entry name" value="TPMT"/>
    <property type="match status" value="1"/>
</dbReference>
<evidence type="ECO:0000256" key="3">
    <source>
        <dbReference type="ARBA" id="ARBA00022691"/>
    </source>
</evidence>
<keyword evidence="5" id="KW-1185">Reference proteome</keyword>
<evidence type="ECO:0000313" key="5">
    <source>
        <dbReference type="Proteomes" id="UP000094527"/>
    </source>
</evidence>
<dbReference type="InterPro" id="IPR029063">
    <property type="entry name" value="SAM-dependent_MTases_sf"/>
</dbReference>
<dbReference type="PANTHER" id="PTHR10259:SF11">
    <property type="entry name" value="THIOPURINE S-METHYLTRANSFERASE"/>
    <property type="match status" value="1"/>
</dbReference>
<dbReference type="SUPFAM" id="SSF53335">
    <property type="entry name" value="S-adenosyl-L-methionine-dependent methyltransferases"/>
    <property type="match status" value="1"/>
</dbReference>
<organism evidence="4 5">
    <name type="scientific">Orchesella cincta</name>
    <name type="common">Springtail</name>
    <name type="synonym">Podura cincta</name>
    <dbReference type="NCBI Taxonomy" id="48709"/>
    <lineage>
        <taxon>Eukaryota</taxon>
        <taxon>Metazoa</taxon>
        <taxon>Ecdysozoa</taxon>
        <taxon>Arthropoda</taxon>
        <taxon>Hexapoda</taxon>
        <taxon>Collembola</taxon>
        <taxon>Entomobryomorpha</taxon>
        <taxon>Entomobryoidea</taxon>
        <taxon>Orchesellidae</taxon>
        <taxon>Orchesellinae</taxon>
        <taxon>Orchesella</taxon>
    </lineage>
</organism>
<dbReference type="PANTHER" id="PTHR10259">
    <property type="entry name" value="THIOPURINE S-METHYLTRANSFERASE"/>
    <property type="match status" value="1"/>
</dbReference>
<comment type="caution">
    <text evidence="4">The sequence shown here is derived from an EMBL/GenBank/DDBJ whole genome shotgun (WGS) entry which is preliminary data.</text>
</comment>
<dbReference type="Proteomes" id="UP000094527">
    <property type="component" value="Unassembled WGS sequence"/>
</dbReference>
<reference evidence="4 5" key="1">
    <citation type="journal article" date="2016" name="Genome Biol. Evol.">
        <title>Gene Family Evolution Reflects Adaptation to Soil Environmental Stressors in the Genome of the Collembolan Orchesella cincta.</title>
        <authorList>
            <person name="Faddeeva-Vakhrusheva A."/>
            <person name="Derks M.F."/>
            <person name="Anvar S.Y."/>
            <person name="Agamennone V."/>
            <person name="Suring W."/>
            <person name="Smit S."/>
            <person name="van Straalen N.M."/>
            <person name="Roelofs D."/>
        </authorList>
    </citation>
    <scope>NUCLEOTIDE SEQUENCE [LARGE SCALE GENOMIC DNA]</scope>
    <source>
        <tissue evidence="4">Mixed pool</tissue>
    </source>
</reference>
<proteinExistence type="predicted"/>
<dbReference type="Gene3D" id="3.40.50.150">
    <property type="entry name" value="Vaccinia Virus protein VP39"/>
    <property type="match status" value="1"/>
</dbReference>
<dbReference type="OMA" id="TICYDAP"/>
<evidence type="ECO:0000313" key="4">
    <source>
        <dbReference type="EMBL" id="ODM89850.1"/>
    </source>
</evidence>
<dbReference type="STRING" id="48709.A0A1D2MA53"/>
<dbReference type="OrthoDB" id="276151at2759"/>
<keyword evidence="1 4" id="KW-0489">Methyltransferase</keyword>
<dbReference type="PROSITE" id="PS51585">
    <property type="entry name" value="SAM_MT_TPMT"/>
    <property type="match status" value="1"/>
</dbReference>
<dbReference type="GO" id="GO:0032259">
    <property type="term" value="P:methylation"/>
    <property type="evidence" value="ECO:0007669"/>
    <property type="project" value="UniProtKB-KW"/>
</dbReference>
<evidence type="ECO:0000256" key="2">
    <source>
        <dbReference type="ARBA" id="ARBA00022679"/>
    </source>
</evidence>
<accession>A0A1D2MA53</accession>
<dbReference type="InterPro" id="IPR008854">
    <property type="entry name" value="TPMT"/>
</dbReference>
<dbReference type="EMBL" id="LJIJ01002322">
    <property type="protein sequence ID" value="ODM89850.1"/>
    <property type="molecule type" value="Genomic_DNA"/>
</dbReference>
<sequence length="237" mass="27479">MEKWETRWNENKLRWHKDAIDPLLIKHLGKLHEKDKDDPISTSPKKFFVPLCGKTLDIAYILSLGYHVFAVEGVRKAVDTLNTENNFGLEFHEQDSIFKTLDGKLQIYLGDLFTCPFEKWAPFDYVWDKGSLTAIDEESRQKYKISMQKSVQIPGSNDYHNFKYLLRTVIYDKSKSEGMGPKCVSETDMNDLYGDWTNITLLESVKLPEGHILRRNINIGSVCHENIYLLSPKSINE</sequence>
<dbReference type="GO" id="GO:0008119">
    <property type="term" value="F:thiopurine S-methyltransferase activity"/>
    <property type="evidence" value="ECO:0007669"/>
    <property type="project" value="TreeGrafter"/>
</dbReference>
<name>A0A1D2MA53_ORCCI</name>
<evidence type="ECO:0000256" key="1">
    <source>
        <dbReference type="ARBA" id="ARBA00022603"/>
    </source>
</evidence>
<gene>
    <name evidence="4" type="ORF">Ocin01_16829</name>
</gene>
<keyword evidence="2 4" id="KW-0808">Transferase</keyword>
<keyword evidence="3" id="KW-0949">S-adenosyl-L-methionine</keyword>